<dbReference type="InterPro" id="IPR029000">
    <property type="entry name" value="Cyclophilin-like_dom_sf"/>
</dbReference>
<dbReference type="Pfam" id="PF02682">
    <property type="entry name" value="CT_C_D"/>
    <property type="match status" value="1"/>
</dbReference>
<dbReference type="NCBIfam" id="TIGR00370">
    <property type="entry name" value="5-oxoprolinase subunit PxpB"/>
    <property type="match status" value="1"/>
</dbReference>
<evidence type="ECO:0000256" key="4">
    <source>
        <dbReference type="SAM" id="Phobius"/>
    </source>
</evidence>
<keyword evidence="4" id="KW-1133">Transmembrane helix</keyword>
<keyword evidence="1" id="KW-0547">Nucleotide-binding</keyword>
<protein>
    <submittedName>
        <fullName evidence="6">TIGR00370 family protein</fullName>
    </submittedName>
</protein>
<dbReference type="PATRIC" id="fig|1423766.4.peg.2307"/>
<keyword evidence="4" id="KW-0472">Membrane</keyword>
<dbReference type="Gene3D" id="3.30.1360.40">
    <property type="match status" value="1"/>
</dbReference>
<dbReference type="SMART" id="SM00796">
    <property type="entry name" value="AHS1"/>
    <property type="match status" value="1"/>
</dbReference>
<dbReference type="Proteomes" id="UP000051439">
    <property type="component" value="Unassembled WGS sequence"/>
</dbReference>
<dbReference type="PANTHER" id="PTHR34698">
    <property type="entry name" value="5-OXOPROLINASE SUBUNIT B"/>
    <property type="match status" value="1"/>
</dbReference>
<evidence type="ECO:0000259" key="5">
    <source>
        <dbReference type="SMART" id="SM00796"/>
    </source>
</evidence>
<evidence type="ECO:0000256" key="3">
    <source>
        <dbReference type="ARBA" id="ARBA00022840"/>
    </source>
</evidence>
<dbReference type="Gene3D" id="2.40.100.10">
    <property type="entry name" value="Cyclophilin-like"/>
    <property type="match status" value="1"/>
</dbReference>
<dbReference type="GO" id="GO:0016787">
    <property type="term" value="F:hydrolase activity"/>
    <property type="evidence" value="ECO:0007669"/>
    <property type="project" value="UniProtKB-KW"/>
</dbReference>
<feature type="transmembrane region" description="Helical" evidence="4">
    <location>
        <begin position="128"/>
        <end position="145"/>
    </location>
</feature>
<dbReference type="GO" id="GO:0005524">
    <property type="term" value="F:ATP binding"/>
    <property type="evidence" value="ECO:0007669"/>
    <property type="project" value="UniProtKB-KW"/>
</dbReference>
<dbReference type="SUPFAM" id="SSF50891">
    <property type="entry name" value="Cyclophilin-like"/>
    <property type="match status" value="1"/>
</dbReference>
<evidence type="ECO:0000256" key="1">
    <source>
        <dbReference type="ARBA" id="ARBA00022741"/>
    </source>
</evidence>
<dbReference type="InterPro" id="IPR010016">
    <property type="entry name" value="PxpB"/>
</dbReference>
<organism evidence="6 7">
    <name type="scientific">Lentilactobacillus kisonensis DSM 19906 = JCM 15041</name>
    <dbReference type="NCBI Taxonomy" id="1423766"/>
    <lineage>
        <taxon>Bacteria</taxon>
        <taxon>Bacillati</taxon>
        <taxon>Bacillota</taxon>
        <taxon>Bacilli</taxon>
        <taxon>Lactobacillales</taxon>
        <taxon>Lactobacillaceae</taxon>
        <taxon>Lentilactobacillus</taxon>
    </lineage>
</organism>
<reference evidence="6 7" key="1">
    <citation type="journal article" date="2015" name="Genome Announc.">
        <title>Expanding the biotechnology potential of lactobacilli through comparative genomics of 213 strains and associated genera.</title>
        <authorList>
            <person name="Sun Z."/>
            <person name="Harris H.M."/>
            <person name="McCann A."/>
            <person name="Guo C."/>
            <person name="Argimon S."/>
            <person name="Zhang W."/>
            <person name="Yang X."/>
            <person name="Jeffery I.B."/>
            <person name="Cooney J.C."/>
            <person name="Kagawa T.F."/>
            <person name="Liu W."/>
            <person name="Song Y."/>
            <person name="Salvetti E."/>
            <person name="Wrobel A."/>
            <person name="Rasinkangas P."/>
            <person name="Parkhill J."/>
            <person name="Rea M.C."/>
            <person name="O'Sullivan O."/>
            <person name="Ritari J."/>
            <person name="Douillard F.P."/>
            <person name="Paul Ross R."/>
            <person name="Yang R."/>
            <person name="Briner A.E."/>
            <person name="Felis G.E."/>
            <person name="de Vos W.M."/>
            <person name="Barrangou R."/>
            <person name="Klaenhammer T.R."/>
            <person name="Caufield P.W."/>
            <person name="Cui Y."/>
            <person name="Zhang H."/>
            <person name="O'Toole P.W."/>
        </authorList>
    </citation>
    <scope>NUCLEOTIDE SEQUENCE [LARGE SCALE GENOMIC DNA]</scope>
    <source>
        <strain evidence="6 7">DSM 19906</strain>
    </source>
</reference>
<dbReference type="PANTHER" id="PTHR34698:SF2">
    <property type="entry name" value="5-OXOPROLINASE SUBUNIT B"/>
    <property type="match status" value="1"/>
</dbReference>
<gene>
    <name evidence="6" type="ORF">FC98_GL002225</name>
</gene>
<evidence type="ECO:0000313" key="7">
    <source>
        <dbReference type="Proteomes" id="UP000051439"/>
    </source>
</evidence>
<comment type="caution">
    <text evidence="6">The sequence shown here is derived from an EMBL/GenBank/DDBJ whole genome shotgun (WGS) entry which is preliminary data.</text>
</comment>
<keyword evidence="2" id="KW-0378">Hydrolase</keyword>
<evidence type="ECO:0000313" key="6">
    <source>
        <dbReference type="EMBL" id="KRL22626.1"/>
    </source>
</evidence>
<dbReference type="SUPFAM" id="SSF160467">
    <property type="entry name" value="PH0987 N-terminal domain-like"/>
    <property type="match status" value="1"/>
</dbReference>
<proteinExistence type="predicted"/>
<name>A0A0R1NY01_9LACO</name>
<keyword evidence="7" id="KW-1185">Reference proteome</keyword>
<evidence type="ECO:0000256" key="2">
    <source>
        <dbReference type="ARBA" id="ARBA00022801"/>
    </source>
</evidence>
<sequence>MKPYQLRTVGDRAVSIEFPNEINPEINLRLQALAKIITADKITGIRAVIPAYHTLLVTFSAMVTTPDSLKSRLDQIIADQLAAPLPSKRTLIIPVCYEEPFAPDLADVADYAGISVDEVIQRHTNQSYLIYFLGFLPGFAYMASVDKKIAMPRLSKPRVKIPAGSVGIAGIQTGFYPVTSPGGWRLIGKTPLTLYQPENPEPFYHAGDEIKFEAIDKETFAAIQRADKLGHYHVKVVNENA</sequence>
<keyword evidence="4" id="KW-0812">Transmembrane</keyword>
<dbReference type="EMBL" id="AZEB01000005">
    <property type="protein sequence ID" value="KRL22626.1"/>
    <property type="molecule type" value="Genomic_DNA"/>
</dbReference>
<feature type="domain" description="Carboxyltransferase" evidence="5">
    <location>
        <begin position="4"/>
        <end position="205"/>
    </location>
</feature>
<dbReference type="AlphaFoldDB" id="A0A0R1NY01"/>
<dbReference type="RefSeq" id="WP_008856116.1">
    <property type="nucleotide sequence ID" value="NZ_AZEB01000005.1"/>
</dbReference>
<keyword evidence="3" id="KW-0067">ATP-binding</keyword>
<accession>A0A0R1NY01</accession>
<dbReference type="InterPro" id="IPR003833">
    <property type="entry name" value="CT_C_D"/>
</dbReference>